<dbReference type="PANTHER" id="PTHR47590">
    <property type="entry name" value="F-BOX/KELCH-REPEAT PROTEIN SKIP25"/>
    <property type="match status" value="1"/>
</dbReference>
<feature type="compositionally biased region" description="Low complexity" evidence="1">
    <location>
        <begin position="1"/>
        <end position="12"/>
    </location>
</feature>
<reference evidence="2 3" key="1">
    <citation type="submission" date="2017-07" db="EMBL/GenBank/DDBJ databases">
        <title>An improved, manually edited Actinidia chinensis var. chinensis (kiwifruit) genome highlights the challenges associated with draft genomes and gene prediction in plants.</title>
        <authorList>
            <person name="Pilkington S."/>
            <person name="Crowhurst R."/>
            <person name="Hilario E."/>
            <person name="Nardozza S."/>
            <person name="Fraser L."/>
            <person name="Peng Y."/>
            <person name="Gunaseelan K."/>
            <person name="Simpson R."/>
            <person name="Tahir J."/>
            <person name="Deroles S."/>
            <person name="Templeton K."/>
            <person name="Luo Z."/>
            <person name="Davy M."/>
            <person name="Cheng C."/>
            <person name="Mcneilage M."/>
            <person name="Scaglione D."/>
            <person name="Liu Y."/>
            <person name="Zhang Q."/>
            <person name="Datson P."/>
            <person name="De Silva N."/>
            <person name="Gardiner S."/>
            <person name="Bassett H."/>
            <person name="Chagne D."/>
            <person name="Mccallum J."/>
            <person name="Dzierzon H."/>
            <person name="Deng C."/>
            <person name="Wang Y.-Y."/>
            <person name="Barron N."/>
            <person name="Manako K."/>
            <person name="Bowen J."/>
            <person name="Foster T."/>
            <person name="Erridge Z."/>
            <person name="Tiffin H."/>
            <person name="Waite C."/>
            <person name="Davies K."/>
            <person name="Grierson E."/>
            <person name="Laing W."/>
            <person name="Kirk R."/>
            <person name="Chen X."/>
            <person name="Wood M."/>
            <person name="Montefiori M."/>
            <person name="Brummell D."/>
            <person name="Schwinn K."/>
            <person name="Catanach A."/>
            <person name="Fullerton C."/>
            <person name="Li D."/>
            <person name="Meiyalaghan S."/>
            <person name="Nieuwenhuizen N."/>
            <person name="Read N."/>
            <person name="Prakash R."/>
            <person name="Hunter D."/>
            <person name="Zhang H."/>
            <person name="Mckenzie M."/>
            <person name="Knabel M."/>
            <person name="Harris A."/>
            <person name="Allan A."/>
            <person name="Chen A."/>
            <person name="Janssen B."/>
            <person name="Plunkett B."/>
            <person name="Dwamena C."/>
            <person name="Voogd C."/>
            <person name="Leif D."/>
            <person name="Lafferty D."/>
            <person name="Souleyre E."/>
            <person name="Varkonyi-Gasic E."/>
            <person name="Gambi F."/>
            <person name="Hanley J."/>
            <person name="Yao J.-L."/>
            <person name="Cheung J."/>
            <person name="David K."/>
            <person name="Warren B."/>
            <person name="Marsh K."/>
            <person name="Snowden K."/>
            <person name="Lin-Wang K."/>
            <person name="Brian L."/>
            <person name="Martinez-Sanchez M."/>
            <person name="Wang M."/>
            <person name="Ileperuma N."/>
            <person name="Macnee N."/>
            <person name="Campin R."/>
            <person name="Mcatee P."/>
            <person name="Drummond R."/>
            <person name="Espley R."/>
            <person name="Ireland H."/>
            <person name="Wu R."/>
            <person name="Atkinson R."/>
            <person name="Karunairetnam S."/>
            <person name="Bulley S."/>
            <person name="Chunkath S."/>
            <person name="Hanley Z."/>
            <person name="Storey R."/>
            <person name="Thrimawithana A."/>
            <person name="Thomson S."/>
            <person name="David C."/>
            <person name="Testolin R."/>
        </authorList>
    </citation>
    <scope>NUCLEOTIDE SEQUENCE [LARGE SCALE GENOMIC DNA]</scope>
    <source>
        <strain evidence="3">cv. Red5</strain>
        <tissue evidence="2">Young leaf</tissue>
    </source>
</reference>
<dbReference type="InParanoid" id="A0A2R6RAG4"/>
<keyword evidence="3" id="KW-1185">Reference proteome</keyword>
<dbReference type="AlphaFoldDB" id="A0A2R6RAG4"/>
<feature type="region of interest" description="Disordered" evidence="1">
    <location>
        <begin position="1"/>
        <end position="31"/>
    </location>
</feature>
<dbReference type="Proteomes" id="UP000241394">
    <property type="component" value="Chromosome LG8"/>
</dbReference>
<proteinExistence type="predicted"/>
<dbReference type="STRING" id="1590841.A0A2R6RAG4"/>
<evidence type="ECO:0000313" key="2">
    <source>
        <dbReference type="EMBL" id="PSS24550.1"/>
    </source>
</evidence>
<protein>
    <submittedName>
        <fullName evidence="2">F-box/kelch-repeat protein</fullName>
    </submittedName>
</protein>
<sequence length="389" mass="42823">MAMAGATSTTTALKQIKNTNSNHKKSSPDNKNEEYILLPGLPNHLAQLCLSPLHPALLYTVCRSWRRLIYSPSFPPFFSLYALLSPRSPRPSNSIEFFSLDPVSSTWTPLPSPSSPLHLLHRHPSFISRTLPIQSVAVSGRLVLIAATNPHFLPALSHPLVFDPLSTSNRWFSGPPLPTPRRWCAAGSVGGAVYVASGIGSCYQSDMARSVEKWEVDKKDKEWIWEEMAALKDGRFSREAVEAVGYRGKLYMVNVKGKSFKQGGVYNVAKNRWEEMPEGMLAGWSGPVAAATILGQEEEMFVVDEEKGGVSKYDADHDRWEKVVESLEILKGAEQIAAGRGRVCVVCGGGGRIVVVDVAARPPRTWVVNPPPEMEVVSLHILPRMSLPE</sequence>
<dbReference type="InterPro" id="IPR015915">
    <property type="entry name" value="Kelch-typ_b-propeller"/>
</dbReference>
<dbReference type="SUPFAM" id="SSF117281">
    <property type="entry name" value="Kelch motif"/>
    <property type="match status" value="1"/>
</dbReference>
<comment type="caution">
    <text evidence="2">The sequence shown here is derived from an EMBL/GenBank/DDBJ whole genome shotgun (WGS) entry which is preliminary data.</text>
</comment>
<evidence type="ECO:0000256" key="1">
    <source>
        <dbReference type="SAM" id="MobiDB-lite"/>
    </source>
</evidence>
<name>A0A2R6RAG4_ACTCC</name>
<evidence type="ECO:0000313" key="3">
    <source>
        <dbReference type="Proteomes" id="UP000241394"/>
    </source>
</evidence>
<gene>
    <name evidence="2" type="ORF">CEY00_Acc09374</name>
</gene>
<dbReference type="EMBL" id="NKQK01000008">
    <property type="protein sequence ID" value="PSS24550.1"/>
    <property type="molecule type" value="Genomic_DNA"/>
</dbReference>
<dbReference type="FunCoup" id="A0A2R6RAG4">
    <property type="interactions" value="124"/>
</dbReference>
<organism evidence="2 3">
    <name type="scientific">Actinidia chinensis var. chinensis</name>
    <name type="common">Chinese soft-hair kiwi</name>
    <dbReference type="NCBI Taxonomy" id="1590841"/>
    <lineage>
        <taxon>Eukaryota</taxon>
        <taxon>Viridiplantae</taxon>
        <taxon>Streptophyta</taxon>
        <taxon>Embryophyta</taxon>
        <taxon>Tracheophyta</taxon>
        <taxon>Spermatophyta</taxon>
        <taxon>Magnoliopsida</taxon>
        <taxon>eudicotyledons</taxon>
        <taxon>Gunneridae</taxon>
        <taxon>Pentapetalae</taxon>
        <taxon>asterids</taxon>
        <taxon>Ericales</taxon>
        <taxon>Actinidiaceae</taxon>
        <taxon>Actinidia</taxon>
    </lineage>
</organism>
<dbReference type="PANTHER" id="PTHR47590:SF7">
    <property type="entry name" value="OS06G0711700 PROTEIN"/>
    <property type="match status" value="1"/>
</dbReference>
<accession>A0A2R6RAG4</accession>
<dbReference type="OMA" id="IPRRWCA"/>
<reference evidence="3" key="2">
    <citation type="journal article" date="2018" name="BMC Genomics">
        <title>A manually annotated Actinidia chinensis var. chinensis (kiwifruit) genome highlights the challenges associated with draft genomes and gene prediction in plants.</title>
        <authorList>
            <person name="Pilkington S.M."/>
            <person name="Crowhurst R."/>
            <person name="Hilario E."/>
            <person name="Nardozza S."/>
            <person name="Fraser L."/>
            <person name="Peng Y."/>
            <person name="Gunaseelan K."/>
            <person name="Simpson R."/>
            <person name="Tahir J."/>
            <person name="Deroles S.C."/>
            <person name="Templeton K."/>
            <person name="Luo Z."/>
            <person name="Davy M."/>
            <person name="Cheng C."/>
            <person name="McNeilage M."/>
            <person name="Scaglione D."/>
            <person name="Liu Y."/>
            <person name="Zhang Q."/>
            <person name="Datson P."/>
            <person name="De Silva N."/>
            <person name="Gardiner S.E."/>
            <person name="Bassett H."/>
            <person name="Chagne D."/>
            <person name="McCallum J."/>
            <person name="Dzierzon H."/>
            <person name="Deng C."/>
            <person name="Wang Y.Y."/>
            <person name="Barron L."/>
            <person name="Manako K."/>
            <person name="Bowen J."/>
            <person name="Foster T.M."/>
            <person name="Erridge Z.A."/>
            <person name="Tiffin H."/>
            <person name="Waite C.N."/>
            <person name="Davies K.M."/>
            <person name="Grierson E.P."/>
            <person name="Laing W.A."/>
            <person name="Kirk R."/>
            <person name="Chen X."/>
            <person name="Wood M."/>
            <person name="Montefiori M."/>
            <person name="Brummell D.A."/>
            <person name="Schwinn K.E."/>
            <person name="Catanach A."/>
            <person name="Fullerton C."/>
            <person name="Li D."/>
            <person name="Meiyalaghan S."/>
            <person name="Nieuwenhuizen N."/>
            <person name="Read N."/>
            <person name="Prakash R."/>
            <person name="Hunter D."/>
            <person name="Zhang H."/>
            <person name="McKenzie M."/>
            <person name="Knabel M."/>
            <person name="Harris A."/>
            <person name="Allan A.C."/>
            <person name="Gleave A."/>
            <person name="Chen A."/>
            <person name="Janssen B.J."/>
            <person name="Plunkett B."/>
            <person name="Ampomah-Dwamena C."/>
            <person name="Voogd C."/>
            <person name="Leif D."/>
            <person name="Lafferty D."/>
            <person name="Souleyre E.J.F."/>
            <person name="Varkonyi-Gasic E."/>
            <person name="Gambi F."/>
            <person name="Hanley J."/>
            <person name="Yao J.L."/>
            <person name="Cheung J."/>
            <person name="David K.M."/>
            <person name="Warren B."/>
            <person name="Marsh K."/>
            <person name="Snowden K.C."/>
            <person name="Lin-Wang K."/>
            <person name="Brian L."/>
            <person name="Martinez-Sanchez M."/>
            <person name="Wang M."/>
            <person name="Ileperuma N."/>
            <person name="Macnee N."/>
            <person name="Campin R."/>
            <person name="McAtee P."/>
            <person name="Drummond R.S.M."/>
            <person name="Espley R.V."/>
            <person name="Ireland H.S."/>
            <person name="Wu R."/>
            <person name="Atkinson R.G."/>
            <person name="Karunairetnam S."/>
            <person name="Bulley S."/>
            <person name="Chunkath S."/>
            <person name="Hanley Z."/>
            <person name="Storey R."/>
            <person name="Thrimawithana A.H."/>
            <person name="Thomson S."/>
            <person name="David C."/>
            <person name="Testolin R."/>
            <person name="Huang H."/>
            <person name="Hellens R.P."/>
            <person name="Schaffer R.J."/>
        </authorList>
    </citation>
    <scope>NUCLEOTIDE SEQUENCE [LARGE SCALE GENOMIC DNA]</scope>
    <source>
        <strain evidence="3">cv. Red5</strain>
    </source>
</reference>
<dbReference type="OrthoDB" id="1899182at2759"/>
<dbReference type="Gramene" id="PSS24550">
    <property type="protein sequence ID" value="PSS24550"/>
    <property type="gene ID" value="CEY00_Acc09374"/>
</dbReference>
<dbReference type="Gene3D" id="2.120.10.80">
    <property type="entry name" value="Kelch-type beta propeller"/>
    <property type="match status" value="1"/>
</dbReference>